<sequence>MVFLAFLFCPLGNYGPNCRRACSDGCFGGFINCDQVTGVCLKSCNTGYSPPLCEKCEVNTYGADCSKKCSPHCGGPNKTCDRLNGSCLAGCSDGYSGDKCDFDEKKHHVVYSKVAILSTVVFFGVTLFLFLCSGVKFRDYKSDKSEGAGFIEYPTPLNYYVEVPLQPTKSYSL</sequence>
<dbReference type="EMBL" id="JAWDGP010005766">
    <property type="protein sequence ID" value="KAK3752427.1"/>
    <property type="molecule type" value="Genomic_DNA"/>
</dbReference>
<dbReference type="PANTHER" id="PTHR24043">
    <property type="entry name" value="SCAVENGER RECEPTOR CLASS F"/>
    <property type="match status" value="1"/>
</dbReference>
<keyword evidence="3" id="KW-0732">Signal</keyword>
<organism evidence="4 5">
    <name type="scientific">Elysia crispata</name>
    <name type="common">lettuce slug</name>
    <dbReference type="NCBI Taxonomy" id="231223"/>
    <lineage>
        <taxon>Eukaryota</taxon>
        <taxon>Metazoa</taxon>
        <taxon>Spiralia</taxon>
        <taxon>Lophotrochozoa</taxon>
        <taxon>Mollusca</taxon>
        <taxon>Gastropoda</taxon>
        <taxon>Heterobranchia</taxon>
        <taxon>Euthyneura</taxon>
        <taxon>Panpulmonata</taxon>
        <taxon>Sacoglossa</taxon>
        <taxon>Placobranchoidea</taxon>
        <taxon>Plakobranchidae</taxon>
        <taxon>Elysia</taxon>
    </lineage>
</organism>
<feature type="chain" id="PRO_5042015909" description="EGF-like domain-containing protein" evidence="3">
    <location>
        <begin position="16"/>
        <end position="173"/>
    </location>
</feature>
<keyword evidence="2" id="KW-0812">Transmembrane</keyword>
<accession>A0AAE0YNE1</accession>
<feature type="transmembrane region" description="Helical" evidence="2">
    <location>
        <begin position="114"/>
        <end position="135"/>
    </location>
</feature>
<protein>
    <recommendedName>
        <fullName evidence="6">EGF-like domain-containing protein</fullName>
    </recommendedName>
</protein>
<dbReference type="GO" id="GO:0005044">
    <property type="term" value="F:scavenger receptor activity"/>
    <property type="evidence" value="ECO:0007669"/>
    <property type="project" value="InterPro"/>
</dbReference>
<proteinExistence type="predicted"/>
<keyword evidence="2" id="KW-0472">Membrane</keyword>
<dbReference type="InterPro" id="IPR042635">
    <property type="entry name" value="MEGF10/SREC1/2-like"/>
</dbReference>
<evidence type="ECO:0000313" key="4">
    <source>
        <dbReference type="EMBL" id="KAK3752427.1"/>
    </source>
</evidence>
<evidence type="ECO:0008006" key="6">
    <source>
        <dbReference type="Google" id="ProtNLM"/>
    </source>
</evidence>
<name>A0AAE0YNE1_9GAST</name>
<dbReference type="Proteomes" id="UP001283361">
    <property type="component" value="Unassembled WGS sequence"/>
</dbReference>
<evidence type="ECO:0000256" key="3">
    <source>
        <dbReference type="SAM" id="SignalP"/>
    </source>
</evidence>
<feature type="signal peptide" evidence="3">
    <location>
        <begin position="1"/>
        <end position="15"/>
    </location>
</feature>
<dbReference type="Gene3D" id="2.170.300.10">
    <property type="entry name" value="Tie2 ligand-binding domain superfamily"/>
    <property type="match status" value="1"/>
</dbReference>
<dbReference type="AlphaFoldDB" id="A0AAE0YNE1"/>
<evidence type="ECO:0000256" key="1">
    <source>
        <dbReference type="ARBA" id="ARBA00022536"/>
    </source>
</evidence>
<keyword evidence="5" id="KW-1185">Reference proteome</keyword>
<comment type="caution">
    <text evidence="4">The sequence shown here is derived from an EMBL/GenBank/DDBJ whole genome shotgun (WGS) entry which is preliminary data.</text>
</comment>
<dbReference type="PANTHER" id="PTHR24043:SF8">
    <property type="entry name" value="EGF-LIKE DOMAIN-CONTAINING PROTEIN"/>
    <property type="match status" value="1"/>
</dbReference>
<evidence type="ECO:0000256" key="2">
    <source>
        <dbReference type="SAM" id="Phobius"/>
    </source>
</evidence>
<evidence type="ECO:0000313" key="5">
    <source>
        <dbReference type="Proteomes" id="UP001283361"/>
    </source>
</evidence>
<gene>
    <name evidence="4" type="ORF">RRG08_048932</name>
</gene>
<keyword evidence="2" id="KW-1133">Transmembrane helix</keyword>
<keyword evidence="1" id="KW-0245">EGF-like domain</keyword>
<reference evidence="4" key="1">
    <citation type="journal article" date="2023" name="G3 (Bethesda)">
        <title>A reference genome for the long-term kleptoplast-retaining sea slug Elysia crispata morphotype clarki.</title>
        <authorList>
            <person name="Eastman K.E."/>
            <person name="Pendleton A.L."/>
            <person name="Shaikh M.A."/>
            <person name="Suttiyut T."/>
            <person name="Ogas R."/>
            <person name="Tomko P."/>
            <person name="Gavelis G."/>
            <person name="Widhalm J.R."/>
            <person name="Wisecaver J.H."/>
        </authorList>
    </citation>
    <scope>NUCLEOTIDE SEQUENCE</scope>
    <source>
        <strain evidence="4">ECLA1</strain>
    </source>
</reference>